<feature type="transmembrane region" description="Helical" evidence="2">
    <location>
        <begin position="111"/>
        <end position="133"/>
    </location>
</feature>
<feature type="transmembrane region" description="Helical" evidence="2">
    <location>
        <begin position="473"/>
        <end position="500"/>
    </location>
</feature>
<organism evidence="4 5">
    <name type="scientific">Actinomycetospora straminea</name>
    <dbReference type="NCBI Taxonomy" id="663607"/>
    <lineage>
        <taxon>Bacteria</taxon>
        <taxon>Bacillati</taxon>
        <taxon>Actinomycetota</taxon>
        <taxon>Actinomycetes</taxon>
        <taxon>Pseudonocardiales</taxon>
        <taxon>Pseudonocardiaceae</taxon>
        <taxon>Actinomycetospora</taxon>
    </lineage>
</organism>
<feature type="transmembrane region" description="Helical" evidence="2">
    <location>
        <begin position="86"/>
        <end position="105"/>
    </location>
</feature>
<keyword evidence="5" id="KW-1185">Reference proteome</keyword>
<accession>A0ABP9EJ34</accession>
<feature type="compositionally biased region" description="Low complexity" evidence="1">
    <location>
        <begin position="549"/>
        <end position="575"/>
    </location>
</feature>
<feature type="transmembrane region" description="Helical" evidence="2">
    <location>
        <begin position="202"/>
        <end position="222"/>
    </location>
</feature>
<sequence>MITTEPPRPRTPYATGAVTHRYPAPRPPAAPGTRPVTGPGMRSGMRPAAGPSAVDAPTVRFIPTRQVEVVAPPAATKASRVRGVDVARGLALLGMIAAHTLPLTAGDQPTLVGRLVNGPAAALFGVLAGLSVALLTGRRRVETDTARQHARRLAVRGLAIGTIGLALGQAELSSIDVILTYYGVLFVLAVPLVLLSTRVLAGLGAALVVVAPVTNHLLRAQLPPTELLDPSFTMLVTDPGGLLTTLLFTGAYPVWPWLAYLCVGIAVGRLRLDRTRTAAALALGGAALATVAAISSALLLQVAGGLGQVLTTTGLDPEEVASLFVEGPNGVTPATSWWWLAVSLPHSSTPFDLARTIGTSLAVLGLALLLDRLVARLADRTPGRVLGAIRAPLAAAGSMTLTFYVLHVVVTGLAPGTDPWVLFGVQAVGALAAGMAWQRFLGRGPLEAGVARLVDAVAPAPSKTSAPTTSRRVGAGLASAVAIGALLVAVTAGAGVALAFPSTGAPASTSAESEASEDESADAGTAEDTGTTGTAEPGATGDAAEDPAADAGGTDADSADAGESADTGTDSGDDG</sequence>
<dbReference type="EMBL" id="BAABHQ010000007">
    <property type="protein sequence ID" value="GAA4878380.1"/>
    <property type="molecule type" value="Genomic_DNA"/>
</dbReference>
<evidence type="ECO:0000313" key="4">
    <source>
        <dbReference type="EMBL" id="GAA4878380.1"/>
    </source>
</evidence>
<feature type="compositionally biased region" description="Low complexity" evidence="1">
    <location>
        <begin position="503"/>
        <end position="513"/>
    </location>
</feature>
<reference evidence="5" key="1">
    <citation type="journal article" date="2019" name="Int. J. Syst. Evol. Microbiol.">
        <title>The Global Catalogue of Microorganisms (GCM) 10K type strain sequencing project: providing services to taxonomists for standard genome sequencing and annotation.</title>
        <authorList>
            <consortium name="The Broad Institute Genomics Platform"/>
            <consortium name="The Broad Institute Genome Sequencing Center for Infectious Disease"/>
            <person name="Wu L."/>
            <person name="Ma J."/>
        </authorList>
    </citation>
    <scope>NUCLEOTIDE SEQUENCE [LARGE SCALE GENOMIC DNA]</scope>
    <source>
        <strain evidence="5">JCM 17983</strain>
    </source>
</reference>
<dbReference type="Pfam" id="PF07786">
    <property type="entry name" value="HGSNAT_cat"/>
    <property type="match status" value="1"/>
</dbReference>
<feature type="transmembrane region" description="Helical" evidence="2">
    <location>
        <begin position="242"/>
        <end position="267"/>
    </location>
</feature>
<evidence type="ECO:0000256" key="2">
    <source>
        <dbReference type="SAM" id="Phobius"/>
    </source>
</evidence>
<keyword evidence="2" id="KW-1133">Transmembrane helix</keyword>
<feature type="transmembrane region" description="Helical" evidence="2">
    <location>
        <begin position="391"/>
        <end position="414"/>
    </location>
</feature>
<gene>
    <name evidence="4" type="ORF">GCM10023203_31140</name>
</gene>
<feature type="compositionally biased region" description="Low complexity" evidence="1">
    <location>
        <begin position="522"/>
        <end position="542"/>
    </location>
</feature>
<evidence type="ECO:0000256" key="1">
    <source>
        <dbReference type="SAM" id="MobiDB-lite"/>
    </source>
</evidence>
<keyword evidence="2" id="KW-0472">Membrane</keyword>
<dbReference type="InterPro" id="IPR012429">
    <property type="entry name" value="HGSNAT_cat"/>
</dbReference>
<evidence type="ECO:0000259" key="3">
    <source>
        <dbReference type="Pfam" id="PF07786"/>
    </source>
</evidence>
<keyword evidence="2" id="KW-0812">Transmembrane</keyword>
<feature type="transmembrane region" description="Helical" evidence="2">
    <location>
        <begin position="153"/>
        <end position="172"/>
    </location>
</feature>
<feature type="transmembrane region" description="Helical" evidence="2">
    <location>
        <begin position="420"/>
        <end position="437"/>
    </location>
</feature>
<protein>
    <recommendedName>
        <fullName evidence="3">Heparan-alpha-glucosaminide N-acetyltransferase catalytic domain-containing protein</fullName>
    </recommendedName>
</protein>
<feature type="transmembrane region" description="Helical" evidence="2">
    <location>
        <begin position="178"/>
        <end position="195"/>
    </location>
</feature>
<feature type="domain" description="Heparan-alpha-glucosaminide N-acetyltransferase catalytic" evidence="3">
    <location>
        <begin position="80"/>
        <end position="280"/>
    </location>
</feature>
<comment type="caution">
    <text evidence="4">The sequence shown here is derived from an EMBL/GenBank/DDBJ whole genome shotgun (WGS) entry which is preliminary data.</text>
</comment>
<name>A0ABP9EJ34_9PSEU</name>
<feature type="transmembrane region" description="Helical" evidence="2">
    <location>
        <begin position="353"/>
        <end position="370"/>
    </location>
</feature>
<feature type="region of interest" description="Disordered" evidence="1">
    <location>
        <begin position="503"/>
        <end position="575"/>
    </location>
</feature>
<feature type="region of interest" description="Disordered" evidence="1">
    <location>
        <begin position="1"/>
        <end position="53"/>
    </location>
</feature>
<evidence type="ECO:0000313" key="5">
    <source>
        <dbReference type="Proteomes" id="UP001500457"/>
    </source>
</evidence>
<proteinExistence type="predicted"/>
<dbReference type="Proteomes" id="UP001500457">
    <property type="component" value="Unassembled WGS sequence"/>
</dbReference>
<feature type="compositionally biased region" description="Low complexity" evidence="1">
    <location>
        <begin position="31"/>
        <end position="40"/>
    </location>
</feature>
<feature type="transmembrane region" description="Helical" evidence="2">
    <location>
        <begin position="279"/>
        <end position="300"/>
    </location>
</feature>